<keyword evidence="2 5" id="KW-0812">Transmembrane</keyword>
<gene>
    <name evidence="7" type="ORF">ACFO4L_00935</name>
</gene>
<evidence type="ECO:0000313" key="8">
    <source>
        <dbReference type="Proteomes" id="UP001595896"/>
    </source>
</evidence>
<dbReference type="Proteomes" id="UP001595896">
    <property type="component" value="Unassembled WGS sequence"/>
</dbReference>
<feature type="transmembrane region" description="Helical" evidence="5">
    <location>
        <begin position="270"/>
        <end position="295"/>
    </location>
</feature>
<sequence>MRSFWITVSHTAVRRITSKSFLISTAVMAFLIMAFFLIPTLLQTTASDEGTTVYVADESVWDGAAAERFQEQQAMEAELVSSADEAERRAEEGNGAALIISGEAAALQANLLVSGEQAILAQTTADALDRVQASLYAEQVLELDESEAAPLYGGVDVSQSPLPGAEERPEAFSGSYWMVYGLVFVIYLIVVSFGSMIATEVAAEKSSRVMELIVSSVSPVTQMFGKLAGIGLAGLVNLSAVAAAAAAGAWLSGEETVSFILNEVLDYSLLGYALLFIALGYVLYGGLAAMTGALVSRAEEANQAMQPIIFLAMIAFFISIVALNAPELTVFRILSYVPFFTPQLLFLRIGMETVPAWEIALIIFLLITSAVLINLAAARVYKGGVLMYGKFSFRQGISRAIAVSKKES</sequence>
<accession>A0ABV9NSW7</accession>
<evidence type="ECO:0000256" key="1">
    <source>
        <dbReference type="ARBA" id="ARBA00004141"/>
    </source>
</evidence>
<dbReference type="Pfam" id="PF12698">
    <property type="entry name" value="ABC2_membrane_3"/>
    <property type="match status" value="1"/>
</dbReference>
<dbReference type="EMBL" id="JBHSGK010000001">
    <property type="protein sequence ID" value="MFC4735135.1"/>
    <property type="molecule type" value="Genomic_DNA"/>
</dbReference>
<feature type="transmembrane region" description="Helical" evidence="5">
    <location>
        <begin position="359"/>
        <end position="381"/>
    </location>
</feature>
<name>A0ABV9NSW7_9BACI</name>
<feature type="transmembrane region" description="Helical" evidence="5">
    <location>
        <begin position="224"/>
        <end position="250"/>
    </location>
</feature>
<evidence type="ECO:0000256" key="5">
    <source>
        <dbReference type="SAM" id="Phobius"/>
    </source>
</evidence>
<feature type="transmembrane region" description="Helical" evidence="5">
    <location>
        <begin position="307"/>
        <end position="323"/>
    </location>
</feature>
<feature type="transmembrane region" description="Helical" evidence="5">
    <location>
        <begin position="177"/>
        <end position="203"/>
    </location>
</feature>
<evidence type="ECO:0000313" key="7">
    <source>
        <dbReference type="EMBL" id="MFC4735135.1"/>
    </source>
</evidence>
<evidence type="ECO:0000259" key="6">
    <source>
        <dbReference type="Pfam" id="PF12698"/>
    </source>
</evidence>
<proteinExistence type="predicted"/>
<evidence type="ECO:0000256" key="2">
    <source>
        <dbReference type="ARBA" id="ARBA00022692"/>
    </source>
</evidence>
<keyword evidence="4 5" id="KW-0472">Membrane</keyword>
<feature type="domain" description="ABC-2 type transporter transmembrane" evidence="6">
    <location>
        <begin position="19"/>
        <end position="377"/>
    </location>
</feature>
<comment type="caution">
    <text evidence="7">The sequence shown here is derived from an EMBL/GenBank/DDBJ whole genome shotgun (WGS) entry which is preliminary data.</text>
</comment>
<evidence type="ECO:0000256" key="4">
    <source>
        <dbReference type="ARBA" id="ARBA00023136"/>
    </source>
</evidence>
<keyword evidence="8" id="KW-1185">Reference proteome</keyword>
<reference evidence="8" key="1">
    <citation type="journal article" date="2019" name="Int. J. Syst. Evol. Microbiol.">
        <title>The Global Catalogue of Microorganisms (GCM) 10K type strain sequencing project: providing services to taxonomists for standard genome sequencing and annotation.</title>
        <authorList>
            <consortium name="The Broad Institute Genomics Platform"/>
            <consortium name="The Broad Institute Genome Sequencing Center for Infectious Disease"/>
            <person name="Wu L."/>
            <person name="Ma J."/>
        </authorList>
    </citation>
    <scope>NUCLEOTIDE SEQUENCE [LARGE SCALE GENOMIC DNA]</scope>
    <source>
        <strain evidence="8">JCM 12165</strain>
    </source>
</reference>
<comment type="subcellular location">
    <subcellularLocation>
        <location evidence="1">Membrane</location>
        <topology evidence="1">Multi-pass membrane protein</topology>
    </subcellularLocation>
</comment>
<evidence type="ECO:0000256" key="3">
    <source>
        <dbReference type="ARBA" id="ARBA00022989"/>
    </source>
</evidence>
<feature type="transmembrane region" description="Helical" evidence="5">
    <location>
        <begin position="21"/>
        <end position="42"/>
    </location>
</feature>
<dbReference type="InterPro" id="IPR013525">
    <property type="entry name" value="ABC2_TM"/>
</dbReference>
<dbReference type="RefSeq" id="WP_377907756.1">
    <property type="nucleotide sequence ID" value="NZ_JBHSGK010000001.1"/>
</dbReference>
<keyword evidence="3 5" id="KW-1133">Transmembrane helix</keyword>
<organism evidence="7 8">
    <name type="scientific">Bacillus daqingensis</name>
    <dbReference type="NCBI Taxonomy" id="872396"/>
    <lineage>
        <taxon>Bacteria</taxon>
        <taxon>Bacillati</taxon>
        <taxon>Bacillota</taxon>
        <taxon>Bacilli</taxon>
        <taxon>Bacillales</taxon>
        <taxon>Bacillaceae</taxon>
        <taxon>Bacillus</taxon>
    </lineage>
</organism>
<protein>
    <submittedName>
        <fullName evidence="7">ABC transporter permease</fullName>
    </submittedName>
</protein>